<proteinExistence type="predicted"/>
<name>A0A256IPN1_9EURY</name>
<comment type="caution">
    <text evidence="1">The sequence shown here is derived from an EMBL/GenBank/DDBJ whole genome shotgun (WGS) entry which is preliminary data.</text>
</comment>
<dbReference type="AlphaFoldDB" id="A0A256IPN1"/>
<sequence>MIEFEAINVVVESTGDEYEVTAVNGLNQIETFVAGALNLNGFAFATSSMEIGEYGERIMVTQEENSRYLNLDVYPEEN</sequence>
<dbReference type="EMBL" id="NHPJ01000032">
    <property type="protein sequence ID" value="OYR58504.1"/>
    <property type="molecule type" value="Genomic_DNA"/>
</dbReference>
<accession>A0A256IPN1</accession>
<gene>
    <name evidence="1" type="ORF">DJ70_03010</name>
</gene>
<protein>
    <submittedName>
        <fullName evidence="1">Uncharacterized protein</fullName>
    </submittedName>
</protein>
<organism evidence="1 2">
    <name type="scientific">Halorubrum halodurans</name>
    <dbReference type="NCBI Taxonomy" id="1383851"/>
    <lineage>
        <taxon>Archaea</taxon>
        <taxon>Methanobacteriati</taxon>
        <taxon>Methanobacteriota</taxon>
        <taxon>Stenosarchaea group</taxon>
        <taxon>Halobacteria</taxon>
        <taxon>Halobacteriales</taxon>
        <taxon>Haloferacaceae</taxon>
        <taxon>Halorubrum</taxon>
    </lineage>
</organism>
<evidence type="ECO:0000313" key="2">
    <source>
        <dbReference type="Proteomes" id="UP000216308"/>
    </source>
</evidence>
<keyword evidence="2" id="KW-1185">Reference proteome</keyword>
<reference evidence="1 2" key="1">
    <citation type="journal article" date="2014" name="Front. Microbiol.">
        <title>Population and genomic analysis of the genus Halorubrum.</title>
        <authorList>
            <person name="Fullmer M.S."/>
            <person name="Soucy S.M."/>
            <person name="Swithers K.S."/>
            <person name="Makkay A.M."/>
            <person name="Wheeler R."/>
            <person name="Ventosa A."/>
            <person name="Gogarten J.P."/>
            <person name="Papke R.T."/>
        </authorList>
    </citation>
    <scope>NUCLEOTIDE SEQUENCE [LARGE SCALE GENOMIC DNA]</scope>
    <source>
        <strain evidence="1 2">Cb34</strain>
    </source>
</reference>
<dbReference type="RefSeq" id="WP_094530019.1">
    <property type="nucleotide sequence ID" value="NZ_NHPJ01000032.1"/>
</dbReference>
<evidence type="ECO:0000313" key="1">
    <source>
        <dbReference type="EMBL" id="OYR58504.1"/>
    </source>
</evidence>
<dbReference type="Proteomes" id="UP000216308">
    <property type="component" value="Unassembled WGS sequence"/>
</dbReference>
<dbReference type="OrthoDB" id="379744at2157"/>